<protein>
    <submittedName>
        <fullName evidence="3">Cupin domain-containing protein</fullName>
    </submittedName>
</protein>
<accession>A0ABX7B730</accession>
<dbReference type="InterPro" id="IPR025979">
    <property type="entry name" value="ChrR-like_cupin_dom"/>
</dbReference>
<evidence type="ECO:0000259" key="2">
    <source>
        <dbReference type="Pfam" id="PF13490"/>
    </source>
</evidence>
<dbReference type="InterPro" id="IPR027383">
    <property type="entry name" value="Znf_put"/>
</dbReference>
<reference evidence="3" key="1">
    <citation type="submission" date="2021-02" db="EMBL/GenBank/DDBJ databases">
        <title>Skermanella TT6 skin isolate.</title>
        <authorList>
            <person name="Lee K."/>
            <person name="Ganzorig M."/>
        </authorList>
    </citation>
    <scope>NUCLEOTIDE SEQUENCE</scope>
    <source>
        <strain evidence="3">TT6</strain>
    </source>
</reference>
<proteinExistence type="predicted"/>
<dbReference type="InterPro" id="IPR011051">
    <property type="entry name" value="RmlC_Cupin_sf"/>
</dbReference>
<feature type="domain" description="ChrR-like cupin" evidence="1">
    <location>
        <begin position="110"/>
        <end position="203"/>
    </location>
</feature>
<dbReference type="RefSeq" id="WP_201076754.1">
    <property type="nucleotide sequence ID" value="NZ_CP067420.1"/>
</dbReference>
<dbReference type="CDD" id="cd20301">
    <property type="entry name" value="cupin_ChrR"/>
    <property type="match status" value="1"/>
</dbReference>
<dbReference type="Pfam" id="PF12973">
    <property type="entry name" value="Cupin_7"/>
    <property type="match status" value="1"/>
</dbReference>
<sequence>MIPAHHPDDALLVGYAAGTLDEATSLVIATHLALCPGCRDAVALFEAVGGALLDDVEPVPMAPDALPALLSRLDREGNVGPVPAGTVGPSSGSDPAPALPRPLRDYVGGDLDAVRWKRLIRGVDLYDIPVGSAGGGRIKVRLMRVRGGVAVPQHTHEGIEMTLVLAGGFSDASGHYRRGDLACSDSDVDHRPVADQGEDCVCVALTDAPLRLTGPLMRLLNPFVSF</sequence>
<name>A0ABX7B730_9PROT</name>
<dbReference type="SUPFAM" id="SSF51182">
    <property type="entry name" value="RmlC-like cupins"/>
    <property type="match status" value="1"/>
</dbReference>
<evidence type="ECO:0000313" key="4">
    <source>
        <dbReference type="Proteomes" id="UP000595197"/>
    </source>
</evidence>
<keyword evidence="4" id="KW-1185">Reference proteome</keyword>
<dbReference type="InterPro" id="IPR041916">
    <property type="entry name" value="Anti_sigma_zinc_sf"/>
</dbReference>
<dbReference type="NCBIfam" id="TIGR02451">
    <property type="entry name" value="anti_sig_ChrR"/>
    <property type="match status" value="1"/>
</dbReference>
<dbReference type="Gene3D" id="2.60.120.10">
    <property type="entry name" value="Jelly Rolls"/>
    <property type="match status" value="1"/>
</dbReference>
<evidence type="ECO:0000259" key="1">
    <source>
        <dbReference type="Pfam" id="PF12973"/>
    </source>
</evidence>
<dbReference type="InterPro" id="IPR014710">
    <property type="entry name" value="RmlC-like_jellyroll"/>
</dbReference>
<organism evidence="3 4">
    <name type="scientific">Skermanella cutis</name>
    <dbReference type="NCBI Taxonomy" id="2775420"/>
    <lineage>
        <taxon>Bacteria</taxon>
        <taxon>Pseudomonadati</taxon>
        <taxon>Pseudomonadota</taxon>
        <taxon>Alphaproteobacteria</taxon>
        <taxon>Rhodospirillales</taxon>
        <taxon>Azospirillaceae</taxon>
        <taxon>Skermanella</taxon>
    </lineage>
</organism>
<gene>
    <name evidence="3" type="ORF">IGS68_01300</name>
</gene>
<dbReference type="EMBL" id="CP067420">
    <property type="protein sequence ID" value="QQP89944.1"/>
    <property type="molecule type" value="Genomic_DNA"/>
</dbReference>
<dbReference type="Proteomes" id="UP000595197">
    <property type="component" value="Chromosome"/>
</dbReference>
<feature type="domain" description="Putative zinc-finger" evidence="2">
    <location>
        <begin position="10"/>
        <end position="39"/>
    </location>
</feature>
<dbReference type="InterPro" id="IPR012807">
    <property type="entry name" value="Anti-sigma_ChrR"/>
</dbReference>
<dbReference type="Gene3D" id="1.10.10.1320">
    <property type="entry name" value="Anti-sigma factor, zinc-finger domain"/>
    <property type="match status" value="1"/>
</dbReference>
<dbReference type="Pfam" id="PF13490">
    <property type="entry name" value="zf-HC2"/>
    <property type="match status" value="1"/>
</dbReference>
<evidence type="ECO:0000313" key="3">
    <source>
        <dbReference type="EMBL" id="QQP89944.1"/>
    </source>
</evidence>